<name>A0ABV0YDH2_9TELE</name>
<evidence type="ECO:0000313" key="3">
    <source>
        <dbReference type="Proteomes" id="UP001469553"/>
    </source>
</evidence>
<dbReference type="EMBL" id="JAHRIP010029505">
    <property type="protein sequence ID" value="MEQ2291869.1"/>
    <property type="molecule type" value="Genomic_DNA"/>
</dbReference>
<keyword evidence="1" id="KW-0472">Membrane</keyword>
<keyword evidence="1" id="KW-0812">Transmembrane</keyword>
<gene>
    <name evidence="2" type="ORF">AMECASPLE_017289</name>
</gene>
<feature type="transmembrane region" description="Helical" evidence="1">
    <location>
        <begin position="32"/>
        <end position="50"/>
    </location>
</feature>
<comment type="caution">
    <text evidence="2">The sequence shown here is derived from an EMBL/GenBank/DDBJ whole genome shotgun (WGS) entry which is preliminary data.</text>
</comment>
<keyword evidence="3" id="KW-1185">Reference proteome</keyword>
<evidence type="ECO:0000313" key="2">
    <source>
        <dbReference type="EMBL" id="MEQ2291869.1"/>
    </source>
</evidence>
<evidence type="ECO:0000256" key="1">
    <source>
        <dbReference type="SAM" id="Phobius"/>
    </source>
</evidence>
<protein>
    <submittedName>
        <fullName evidence="2">Uncharacterized protein</fullName>
    </submittedName>
</protein>
<accession>A0ABV0YDH2</accession>
<proteinExistence type="predicted"/>
<keyword evidence="1" id="KW-1133">Transmembrane helix</keyword>
<dbReference type="Proteomes" id="UP001469553">
    <property type="component" value="Unassembled WGS sequence"/>
</dbReference>
<organism evidence="2 3">
    <name type="scientific">Ameca splendens</name>
    <dbReference type="NCBI Taxonomy" id="208324"/>
    <lineage>
        <taxon>Eukaryota</taxon>
        <taxon>Metazoa</taxon>
        <taxon>Chordata</taxon>
        <taxon>Craniata</taxon>
        <taxon>Vertebrata</taxon>
        <taxon>Euteleostomi</taxon>
        <taxon>Actinopterygii</taxon>
        <taxon>Neopterygii</taxon>
        <taxon>Teleostei</taxon>
        <taxon>Neoteleostei</taxon>
        <taxon>Acanthomorphata</taxon>
        <taxon>Ovalentaria</taxon>
        <taxon>Atherinomorphae</taxon>
        <taxon>Cyprinodontiformes</taxon>
        <taxon>Goodeidae</taxon>
        <taxon>Ameca</taxon>
    </lineage>
</organism>
<sequence>MPSDFISLFSGDLDLNSPGSVYSKGKHSSSTLFVLLETFFIYYFSVSTYVTNLPVLRRNMCACGLAFTSMPSICKPPPVTCLRMSRSKVLALLRSLHGYPLRFFSLMVMFSAG</sequence>
<reference evidence="2 3" key="1">
    <citation type="submission" date="2021-06" db="EMBL/GenBank/DDBJ databases">
        <authorList>
            <person name="Palmer J.M."/>
        </authorList>
    </citation>
    <scope>NUCLEOTIDE SEQUENCE [LARGE SCALE GENOMIC DNA]</scope>
    <source>
        <strain evidence="2 3">AS_MEX2019</strain>
        <tissue evidence="2">Muscle</tissue>
    </source>
</reference>